<dbReference type="AlphaFoldDB" id="A0AAW0XSZ9"/>
<accession>A0AAW0XSZ9</accession>
<feature type="non-terminal residue" evidence="1">
    <location>
        <position position="1"/>
    </location>
</feature>
<evidence type="ECO:0000313" key="1">
    <source>
        <dbReference type="EMBL" id="KAK8747686.1"/>
    </source>
</evidence>
<proteinExistence type="predicted"/>
<organism evidence="1 2">
    <name type="scientific">Cherax quadricarinatus</name>
    <name type="common">Australian red claw crayfish</name>
    <dbReference type="NCBI Taxonomy" id="27406"/>
    <lineage>
        <taxon>Eukaryota</taxon>
        <taxon>Metazoa</taxon>
        <taxon>Ecdysozoa</taxon>
        <taxon>Arthropoda</taxon>
        <taxon>Crustacea</taxon>
        <taxon>Multicrustacea</taxon>
        <taxon>Malacostraca</taxon>
        <taxon>Eumalacostraca</taxon>
        <taxon>Eucarida</taxon>
        <taxon>Decapoda</taxon>
        <taxon>Pleocyemata</taxon>
        <taxon>Astacidea</taxon>
        <taxon>Parastacoidea</taxon>
        <taxon>Parastacidae</taxon>
        <taxon>Cherax</taxon>
    </lineage>
</organism>
<evidence type="ECO:0000313" key="2">
    <source>
        <dbReference type="Proteomes" id="UP001445076"/>
    </source>
</evidence>
<reference evidence="1 2" key="1">
    <citation type="journal article" date="2024" name="BMC Genomics">
        <title>Genome assembly of redclaw crayfish (Cherax quadricarinatus) provides insights into its immune adaptation and hypoxia tolerance.</title>
        <authorList>
            <person name="Liu Z."/>
            <person name="Zheng J."/>
            <person name="Li H."/>
            <person name="Fang K."/>
            <person name="Wang S."/>
            <person name="He J."/>
            <person name="Zhou D."/>
            <person name="Weng S."/>
            <person name="Chi M."/>
            <person name="Gu Z."/>
            <person name="He J."/>
            <person name="Li F."/>
            <person name="Wang M."/>
        </authorList>
    </citation>
    <scope>NUCLEOTIDE SEQUENCE [LARGE SCALE GENOMIC DNA]</scope>
    <source>
        <strain evidence="1">ZL_2023a</strain>
    </source>
</reference>
<protein>
    <submittedName>
        <fullName evidence="1">Uncharacterized protein</fullName>
    </submittedName>
</protein>
<comment type="caution">
    <text evidence="1">The sequence shown here is derived from an EMBL/GenBank/DDBJ whole genome shotgun (WGS) entry which is preliminary data.</text>
</comment>
<name>A0AAW0XSZ9_CHEQU</name>
<dbReference type="Proteomes" id="UP001445076">
    <property type="component" value="Unassembled WGS sequence"/>
</dbReference>
<dbReference type="EMBL" id="JARKIK010000014">
    <property type="protein sequence ID" value="KAK8747686.1"/>
    <property type="molecule type" value="Genomic_DNA"/>
</dbReference>
<gene>
    <name evidence="1" type="ORF">OTU49_016533</name>
</gene>
<keyword evidence="2" id="KW-1185">Reference proteome</keyword>
<sequence>NIYGIRSFLWSLPWQATAIKLKKVVVWVGVGLEVDLYPYWMKLPSGPSLNSPHAQAPANLTTVREGMGETHVKYVIVLYAETWKGRGESGKEGKRSIFQLNTYLFC</sequence>